<dbReference type="AlphaFoldDB" id="A0A1G4JP51"/>
<organism evidence="5 6">
    <name type="scientific">Lachancea meyersii CBS 8951</name>
    <dbReference type="NCBI Taxonomy" id="1266667"/>
    <lineage>
        <taxon>Eukaryota</taxon>
        <taxon>Fungi</taxon>
        <taxon>Dikarya</taxon>
        <taxon>Ascomycota</taxon>
        <taxon>Saccharomycotina</taxon>
        <taxon>Saccharomycetes</taxon>
        <taxon>Saccharomycetales</taxon>
        <taxon>Saccharomycetaceae</taxon>
        <taxon>Lachancea</taxon>
    </lineage>
</organism>
<dbReference type="PANTHER" id="PTHR37534:SF43">
    <property type="entry name" value="FINGER DOMAIN PROTEIN, PUTATIVE (AFU_ORTHOLOGUE AFUA_1G01850)-RELATED"/>
    <property type="match status" value="1"/>
</dbReference>
<keyword evidence="2" id="KW-0539">Nucleus</keyword>
<dbReference type="PROSITE" id="PS00463">
    <property type="entry name" value="ZN2_CY6_FUNGAL_1"/>
    <property type="match status" value="1"/>
</dbReference>
<dbReference type="PANTHER" id="PTHR37534">
    <property type="entry name" value="TRANSCRIPTIONAL ACTIVATOR PROTEIN UGA3"/>
    <property type="match status" value="1"/>
</dbReference>
<dbReference type="GO" id="GO:0000976">
    <property type="term" value="F:transcription cis-regulatory region binding"/>
    <property type="evidence" value="ECO:0007669"/>
    <property type="project" value="TreeGrafter"/>
</dbReference>
<protein>
    <submittedName>
        <fullName evidence="5">LAME_0F00254g1_1</fullName>
    </submittedName>
</protein>
<dbReference type="GO" id="GO:0005634">
    <property type="term" value="C:nucleus"/>
    <property type="evidence" value="ECO:0007669"/>
    <property type="project" value="UniProtKB-SubCell"/>
</dbReference>
<feature type="domain" description="Zn(2)-C6 fungal-type" evidence="4">
    <location>
        <begin position="13"/>
        <end position="44"/>
    </location>
</feature>
<dbReference type="SMART" id="SM00066">
    <property type="entry name" value="GAL4"/>
    <property type="match status" value="1"/>
</dbReference>
<name>A0A1G4JP51_9SACH</name>
<evidence type="ECO:0000256" key="2">
    <source>
        <dbReference type="ARBA" id="ARBA00023242"/>
    </source>
</evidence>
<evidence type="ECO:0000313" key="6">
    <source>
        <dbReference type="Proteomes" id="UP000191144"/>
    </source>
</evidence>
<dbReference type="GO" id="GO:0045944">
    <property type="term" value="P:positive regulation of transcription by RNA polymerase II"/>
    <property type="evidence" value="ECO:0007669"/>
    <property type="project" value="TreeGrafter"/>
</dbReference>
<dbReference type="GO" id="GO:0008270">
    <property type="term" value="F:zinc ion binding"/>
    <property type="evidence" value="ECO:0007669"/>
    <property type="project" value="InterPro"/>
</dbReference>
<dbReference type="InterPro" id="IPR001138">
    <property type="entry name" value="Zn2Cys6_DnaBD"/>
</dbReference>
<dbReference type="GO" id="GO:0000981">
    <property type="term" value="F:DNA-binding transcription factor activity, RNA polymerase II-specific"/>
    <property type="evidence" value="ECO:0007669"/>
    <property type="project" value="InterPro"/>
</dbReference>
<gene>
    <name evidence="5" type="ORF">LAME_0F00254G</name>
</gene>
<dbReference type="Pfam" id="PF11951">
    <property type="entry name" value="Fungal_trans_2"/>
    <property type="match status" value="1"/>
</dbReference>
<evidence type="ECO:0000256" key="3">
    <source>
        <dbReference type="SAM" id="MobiDB-lite"/>
    </source>
</evidence>
<dbReference type="Gene3D" id="4.10.240.10">
    <property type="entry name" value="Zn(2)-C6 fungal-type DNA-binding domain"/>
    <property type="match status" value="1"/>
</dbReference>
<evidence type="ECO:0000313" key="5">
    <source>
        <dbReference type="EMBL" id="SCU92505.1"/>
    </source>
</evidence>
<evidence type="ECO:0000256" key="1">
    <source>
        <dbReference type="ARBA" id="ARBA00004123"/>
    </source>
</evidence>
<feature type="region of interest" description="Disordered" evidence="3">
    <location>
        <begin position="82"/>
        <end position="109"/>
    </location>
</feature>
<sequence>MPVNSSNRRSRSGCSSCKRARIKCDETRPKCLNCVRRGEKECDYSLQLKWGGQFKRVAGKVSKDLPDAALFNGVLIMGKKRARLPNKNSKKGLDPENRPNGKVSGPTGHPEVITSTTPDFQTGDIVCLDASVLKLNQAQLEYSLEMDARSPQVDVEESSLSKRPLPIDRCSLNILQLAHPSPDILFNSAHHAELFEFYLCETSRLFVPTPYYAYQTNPFNTILPQLAMQSPTLLKLILAFAANHRRQIANYQQGSQSLIPLDRSTDNKMDGKLADQLLGETFAQLLSQLSDMKQRRSNSTLATILMLAGFDIFFCDTRNKWRAHINGARGLLLDKLGTTGRNAVRIAKKSRHLDTDSFLVHWFSYLNIIGSLSSVKRVAQLSNPEPLAYEFDFDQDVSVVSVHRAQLKDIDYFTGLETKLLSLLADVANLIDQKEACENAEQLHHVIPKALDLAHNIETYLDASEAEREQIYHQFYATNSPSFDSAKYKTYRTLRATNAVFALTAVLQLKRRVLGITRNSPTITILLLRITKLIHEEIPFSSSAESCITFCLFCCGCELIGSNLALHRGVYIDHMETLLRNGMSSARQARVVMEYCWRDEKSWWEIMEEQNLDLSFAI</sequence>
<dbReference type="EMBL" id="LT598477">
    <property type="protein sequence ID" value="SCU92505.1"/>
    <property type="molecule type" value="Genomic_DNA"/>
</dbReference>
<dbReference type="CDD" id="cd00067">
    <property type="entry name" value="GAL4"/>
    <property type="match status" value="1"/>
</dbReference>
<dbReference type="InterPro" id="IPR021858">
    <property type="entry name" value="Fun_TF"/>
</dbReference>
<dbReference type="InterPro" id="IPR036864">
    <property type="entry name" value="Zn2-C6_fun-type_DNA-bd_sf"/>
</dbReference>
<reference evidence="6" key="1">
    <citation type="submission" date="2016-03" db="EMBL/GenBank/DDBJ databases">
        <authorList>
            <person name="Devillers Hugo."/>
        </authorList>
    </citation>
    <scope>NUCLEOTIDE SEQUENCE [LARGE SCALE GENOMIC DNA]</scope>
</reference>
<dbReference type="OrthoDB" id="5229455at2759"/>
<proteinExistence type="predicted"/>
<dbReference type="Proteomes" id="UP000191144">
    <property type="component" value="Chromosome F"/>
</dbReference>
<dbReference type="Pfam" id="PF00172">
    <property type="entry name" value="Zn_clus"/>
    <property type="match status" value="1"/>
</dbReference>
<dbReference type="PROSITE" id="PS50048">
    <property type="entry name" value="ZN2_CY6_FUNGAL_2"/>
    <property type="match status" value="1"/>
</dbReference>
<evidence type="ECO:0000259" key="4">
    <source>
        <dbReference type="PROSITE" id="PS50048"/>
    </source>
</evidence>
<dbReference type="SUPFAM" id="SSF57701">
    <property type="entry name" value="Zn2/Cys6 DNA-binding domain"/>
    <property type="match status" value="1"/>
</dbReference>
<comment type="subcellular location">
    <subcellularLocation>
        <location evidence="1">Nucleus</location>
    </subcellularLocation>
</comment>
<keyword evidence="6" id="KW-1185">Reference proteome</keyword>
<accession>A0A1G4JP51</accession>